<dbReference type="PANTHER" id="PTHR46025">
    <property type="entry name" value="XYLOSYLTRANSFERASE OXT"/>
    <property type="match status" value="1"/>
</dbReference>
<protein>
    <recommendedName>
        <fullName evidence="14">Peptide O-xylosyltransferase</fullName>
    </recommendedName>
</protein>
<keyword evidence="7" id="KW-0256">Endoplasmic reticulum</keyword>
<name>U6FED1_LACHE</name>
<dbReference type="Pfam" id="PF02485">
    <property type="entry name" value="Branch"/>
    <property type="match status" value="1"/>
</dbReference>
<evidence type="ECO:0000256" key="3">
    <source>
        <dbReference type="ARBA" id="ARBA00022676"/>
    </source>
</evidence>
<evidence type="ECO:0000256" key="8">
    <source>
        <dbReference type="ARBA" id="ARBA00022968"/>
    </source>
</evidence>
<sequence length="296" mass="35626">MKKHAYLIIANRNPNQLKMLLSVLDDSRNDIYIYIDNKSRKEFPSKYNLNFSKVYLASSSDIYWGDYSQIQAELSLFRMARSNGRYEYYHLLSGLDLPLVNQDIIHDFFDKHLNKEFITYSTALTKEMLSTRLHKYHLRKSFRNGTIFERAFHKIENNVYSKVPTKKLEIEKINFGSNWVSLDDELVNDLITHDNEIYNIFHSGYLVDELFIPVFINLHPKYKRKIYYDRPVTDKPDEFQGNLRYINWWDGSPYTWRDKDYDKLVYARKMGHLFSRKFDENVDDKIIKRIVDYDLK</sequence>
<dbReference type="PANTHER" id="PTHR46025:SF3">
    <property type="entry name" value="XYLOSYLTRANSFERASE OXT"/>
    <property type="match status" value="1"/>
</dbReference>
<evidence type="ECO:0000256" key="14">
    <source>
        <dbReference type="ARBA" id="ARBA00042865"/>
    </source>
</evidence>
<keyword evidence="13" id="KW-0325">Glycoprotein</keyword>
<dbReference type="GO" id="GO:0016020">
    <property type="term" value="C:membrane"/>
    <property type="evidence" value="ECO:0007669"/>
    <property type="project" value="InterPro"/>
</dbReference>
<dbReference type="RefSeq" id="WP_023192177.1">
    <property type="nucleotide sequence ID" value="NZ_HG531125.1"/>
</dbReference>
<dbReference type="GO" id="GO:0050650">
    <property type="term" value="P:chondroitin sulfate proteoglycan biosynthetic process"/>
    <property type="evidence" value="ECO:0007669"/>
    <property type="project" value="TreeGrafter"/>
</dbReference>
<evidence type="ECO:0000256" key="10">
    <source>
        <dbReference type="ARBA" id="ARBA00023034"/>
    </source>
</evidence>
<keyword evidence="12" id="KW-1015">Disulfide bond</keyword>
<keyword evidence="4 15" id="KW-0808">Transferase</keyword>
<evidence type="ECO:0000256" key="13">
    <source>
        <dbReference type="ARBA" id="ARBA00023180"/>
    </source>
</evidence>
<comment type="caution">
    <text evidence="15">The sequence shown here is derived from an EMBL/GenBank/DDBJ whole genome shotgun (WGS) entry which is preliminary data.</text>
</comment>
<dbReference type="GO" id="GO:0030158">
    <property type="term" value="F:protein xylosyltransferase activity"/>
    <property type="evidence" value="ECO:0007669"/>
    <property type="project" value="InterPro"/>
</dbReference>
<dbReference type="Proteomes" id="UP000017247">
    <property type="component" value="Unassembled WGS sequence"/>
</dbReference>
<keyword evidence="11" id="KW-0472">Membrane</keyword>
<evidence type="ECO:0000256" key="7">
    <source>
        <dbReference type="ARBA" id="ARBA00022824"/>
    </source>
</evidence>
<evidence type="ECO:0000313" key="15">
    <source>
        <dbReference type="EMBL" id="CDI61400.1"/>
    </source>
</evidence>
<keyword evidence="8" id="KW-0735">Signal-anchor</keyword>
<gene>
    <name evidence="15" type="ORF">LHCIRMBIA104_01396</name>
</gene>
<evidence type="ECO:0000256" key="5">
    <source>
        <dbReference type="ARBA" id="ARBA00022692"/>
    </source>
</evidence>
<dbReference type="EMBL" id="CBUL010000203">
    <property type="protein sequence ID" value="CDI61400.1"/>
    <property type="molecule type" value="Genomic_DNA"/>
</dbReference>
<evidence type="ECO:0000313" key="16">
    <source>
        <dbReference type="Proteomes" id="UP000017247"/>
    </source>
</evidence>
<evidence type="ECO:0000256" key="2">
    <source>
        <dbReference type="ARBA" id="ARBA00004648"/>
    </source>
</evidence>
<keyword evidence="3" id="KW-0328">Glycosyltransferase</keyword>
<evidence type="ECO:0000256" key="6">
    <source>
        <dbReference type="ARBA" id="ARBA00022723"/>
    </source>
</evidence>
<evidence type="ECO:0000256" key="9">
    <source>
        <dbReference type="ARBA" id="ARBA00022989"/>
    </source>
</evidence>
<proteinExistence type="predicted"/>
<keyword evidence="9" id="KW-1133">Transmembrane helix</keyword>
<evidence type="ECO:0000256" key="11">
    <source>
        <dbReference type="ARBA" id="ARBA00023136"/>
    </source>
</evidence>
<dbReference type="GO" id="GO:0015012">
    <property type="term" value="P:heparan sulfate proteoglycan biosynthetic process"/>
    <property type="evidence" value="ECO:0007669"/>
    <property type="project" value="TreeGrafter"/>
</dbReference>
<dbReference type="GO" id="GO:0046872">
    <property type="term" value="F:metal ion binding"/>
    <property type="evidence" value="ECO:0007669"/>
    <property type="project" value="UniProtKB-KW"/>
</dbReference>
<keyword evidence="6" id="KW-0479">Metal-binding</keyword>
<dbReference type="InterPro" id="IPR043538">
    <property type="entry name" value="XYLT"/>
</dbReference>
<accession>U6FED1</accession>
<reference evidence="15" key="1">
    <citation type="submission" date="2013-09" db="EMBL/GenBank/DDBJ databases">
        <title>Draft Genome Sequence of five Lactobacillus helveticus strains CIRM-BIA 101T, 103, 104, 951 and 953 isolated from milk product.</title>
        <authorList>
            <person name="Valence F."/>
            <person name="Chuat V."/>
            <person name="Ma L."/>
            <person name="Creno S."/>
            <person name="Falentin H."/>
            <person name="Lortal S."/>
            <person name="Bizet C."/>
            <person name="Clermont D."/>
            <person name="Loux V."/>
            <person name="Bouchier C."/>
            <person name="Cousin S."/>
        </authorList>
    </citation>
    <scope>NUCLEOTIDE SEQUENCE [LARGE SCALE GENOMIC DNA]</scope>
    <source>
        <strain evidence="15">CIRM-BIA 104</strain>
    </source>
</reference>
<evidence type="ECO:0000256" key="1">
    <source>
        <dbReference type="ARBA" id="ARBA00004323"/>
    </source>
</evidence>
<organism evidence="15 16">
    <name type="scientific">Lactobacillus helveticus CIRM-BIA 104</name>
    <dbReference type="NCBI Taxonomy" id="1226333"/>
    <lineage>
        <taxon>Bacteria</taxon>
        <taxon>Bacillati</taxon>
        <taxon>Bacillota</taxon>
        <taxon>Bacilli</taxon>
        <taxon>Lactobacillales</taxon>
        <taxon>Lactobacillaceae</taxon>
        <taxon>Lactobacillus</taxon>
    </lineage>
</organism>
<dbReference type="HOGENOM" id="CLU_032341_0_2_9"/>
<keyword evidence="5" id="KW-0812">Transmembrane</keyword>
<evidence type="ECO:0000256" key="4">
    <source>
        <dbReference type="ARBA" id="ARBA00022679"/>
    </source>
</evidence>
<comment type="subcellular location">
    <subcellularLocation>
        <location evidence="2">Endoplasmic reticulum membrane</location>
        <topology evidence="2">Single-pass type II membrane protein</topology>
    </subcellularLocation>
    <subcellularLocation>
        <location evidence="1">Golgi apparatus membrane</location>
        <topology evidence="1">Single-pass type II membrane protein</topology>
    </subcellularLocation>
</comment>
<dbReference type="AlphaFoldDB" id="U6FED1"/>
<dbReference type="InterPro" id="IPR003406">
    <property type="entry name" value="Glyco_trans_14"/>
</dbReference>
<keyword evidence="10" id="KW-0333">Golgi apparatus</keyword>
<evidence type="ECO:0000256" key="12">
    <source>
        <dbReference type="ARBA" id="ARBA00023157"/>
    </source>
</evidence>